<gene>
    <name evidence="3" type="ORF">Afe05nite_64260</name>
</gene>
<keyword evidence="1" id="KW-0560">Oxidoreductase</keyword>
<dbReference type="InterPro" id="IPR011576">
    <property type="entry name" value="Pyridox_Oxase_N"/>
</dbReference>
<dbReference type="SUPFAM" id="SSF50475">
    <property type="entry name" value="FMN-binding split barrel"/>
    <property type="match status" value="1"/>
</dbReference>
<dbReference type="InterPro" id="IPR052019">
    <property type="entry name" value="F420H2_bilvrd_red/Heme_oxyg"/>
</dbReference>
<dbReference type="InterPro" id="IPR012349">
    <property type="entry name" value="Split_barrel_FMN-bd"/>
</dbReference>
<dbReference type="PANTHER" id="PTHR35176">
    <property type="entry name" value="HEME OXYGENASE HI_0854-RELATED"/>
    <property type="match status" value="1"/>
</dbReference>
<dbReference type="InterPro" id="IPR019965">
    <property type="entry name" value="PPOX_F420-dep_Rv2061_put"/>
</dbReference>
<evidence type="ECO:0000256" key="1">
    <source>
        <dbReference type="ARBA" id="ARBA00023002"/>
    </source>
</evidence>
<dbReference type="Gene3D" id="2.30.110.10">
    <property type="entry name" value="Electron Transport, Fmn-binding Protein, Chain A"/>
    <property type="match status" value="1"/>
</dbReference>
<dbReference type="Pfam" id="PF01243">
    <property type="entry name" value="PNPOx_N"/>
    <property type="match status" value="1"/>
</dbReference>
<dbReference type="GO" id="GO:0005829">
    <property type="term" value="C:cytosol"/>
    <property type="evidence" value="ECO:0007669"/>
    <property type="project" value="TreeGrafter"/>
</dbReference>
<sequence>MGRAGICRDMSDLAEEKFVSLTTYRRTGVPVAVPVWIARDGDEWVVTTPADTGKVRRLRHDPRVEMRPSSRFGRVEPDAEVVGGTARVIEDPATCRRMADPIRRKYGVQYRVMLFLEKLFSRKSRDRVILRITPGAAG</sequence>
<dbReference type="GO" id="GO:0016627">
    <property type="term" value="F:oxidoreductase activity, acting on the CH-CH group of donors"/>
    <property type="evidence" value="ECO:0007669"/>
    <property type="project" value="TreeGrafter"/>
</dbReference>
<dbReference type="Proteomes" id="UP000598174">
    <property type="component" value="Unassembled WGS sequence"/>
</dbReference>
<protein>
    <recommendedName>
        <fullName evidence="2">Pyridoxamine 5'-phosphate oxidase N-terminal domain-containing protein</fullName>
    </recommendedName>
</protein>
<organism evidence="3 4">
    <name type="scientific">Paractinoplanes ferrugineus</name>
    <dbReference type="NCBI Taxonomy" id="113564"/>
    <lineage>
        <taxon>Bacteria</taxon>
        <taxon>Bacillati</taxon>
        <taxon>Actinomycetota</taxon>
        <taxon>Actinomycetes</taxon>
        <taxon>Micromonosporales</taxon>
        <taxon>Micromonosporaceae</taxon>
        <taxon>Paractinoplanes</taxon>
    </lineage>
</organism>
<keyword evidence="4" id="KW-1185">Reference proteome</keyword>
<name>A0A919JCE1_9ACTN</name>
<dbReference type="GO" id="GO:0070967">
    <property type="term" value="F:coenzyme F420 binding"/>
    <property type="evidence" value="ECO:0007669"/>
    <property type="project" value="TreeGrafter"/>
</dbReference>
<proteinExistence type="predicted"/>
<evidence type="ECO:0000313" key="4">
    <source>
        <dbReference type="Proteomes" id="UP000598174"/>
    </source>
</evidence>
<evidence type="ECO:0000313" key="3">
    <source>
        <dbReference type="EMBL" id="GIE14586.1"/>
    </source>
</evidence>
<comment type="caution">
    <text evidence="3">The sequence shown here is derived from an EMBL/GenBank/DDBJ whole genome shotgun (WGS) entry which is preliminary data.</text>
</comment>
<dbReference type="AlphaFoldDB" id="A0A919JCE1"/>
<dbReference type="EMBL" id="BOMM01000056">
    <property type="protein sequence ID" value="GIE14586.1"/>
    <property type="molecule type" value="Genomic_DNA"/>
</dbReference>
<reference evidence="3" key="1">
    <citation type="submission" date="2021-01" db="EMBL/GenBank/DDBJ databases">
        <title>Whole genome shotgun sequence of Actinoplanes ferrugineus NBRC 15555.</title>
        <authorList>
            <person name="Komaki H."/>
            <person name="Tamura T."/>
        </authorList>
    </citation>
    <scope>NUCLEOTIDE SEQUENCE</scope>
    <source>
        <strain evidence="3">NBRC 15555</strain>
    </source>
</reference>
<evidence type="ECO:0000259" key="2">
    <source>
        <dbReference type="Pfam" id="PF01243"/>
    </source>
</evidence>
<dbReference type="NCBIfam" id="TIGR03666">
    <property type="entry name" value="Rv2061_F420"/>
    <property type="match status" value="1"/>
</dbReference>
<feature type="domain" description="Pyridoxamine 5'-phosphate oxidase N-terminal" evidence="2">
    <location>
        <begin position="13"/>
        <end position="134"/>
    </location>
</feature>
<accession>A0A919JCE1</accession>
<dbReference type="PANTHER" id="PTHR35176:SF11">
    <property type="entry name" value="PYRIDOXAMINE 5'-PHOSPHATE OXIDASE FAMILY PROTEIN"/>
    <property type="match status" value="1"/>
</dbReference>